<dbReference type="AlphaFoldDB" id="A0A8J3BQQ0"/>
<sequence length="95" mass="10233">MATLSVALMKATPQRIAASPGRDARTTRLRVDVYDALAAAKVQRKKVVDLAAIHGISRQHLFDIRSGRCGASLGLALRMASDLDTTVEVLFERAA</sequence>
<name>A0A8J3BQQ0_9ACTN</name>
<evidence type="ECO:0000313" key="2">
    <source>
        <dbReference type="Proteomes" id="UP000662200"/>
    </source>
</evidence>
<dbReference type="GO" id="GO:0003677">
    <property type="term" value="F:DNA binding"/>
    <property type="evidence" value="ECO:0007669"/>
    <property type="project" value="InterPro"/>
</dbReference>
<dbReference type="Gene3D" id="1.10.260.40">
    <property type="entry name" value="lambda repressor-like DNA-binding domains"/>
    <property type="match status" value="1"/>
</dbReference>
<reference evidence="1" key="1">
    <citation type="journal article" date="2014" name="Int. J. Syst. Evol. Microbiol.">
        <title>Complete genome sequence of Corynebacterium casei LMG S-19264T (=DSM 44701T), isolated from a smear-ripened cheese.</title>
        <authorList>
            <consortium name="US DOE Joint Genome Institute (JGI-PGF)"/>
            <person name="Walter F."/>
            <person name="Albersmeier A."/>
            <person name="Kalinowski J."/>
            <person name="Ruckert C."/>
        </authorList>
    </citation>
    <scope>NUCLEOTIDE SEQUENCE</scope>
    <source>
        <strain evidence="1">JCM 3091</strain>
    </source>
</reference>
<protein>
    <submittedName>
        <fullName evidence="1">Uncharacterized protein</fullName>
    </submittedName>
</protein>
<proteinExistence type="predicted"/>
<gene>
    <name evidence="1" type="ORF">GCM10010124_25760</name>
</gene>
<keyword evidence="2" id="KW-1185">Reference proteome</keyword>
<dbReference type="Proteomes" id="UP000662200">
    <property type="component" value="Unassembled WGS sequence"/>
</dbReference>
<dbReference type="InterPro" id="IPR010982">
    <property type="entry name" value="Lambda_DNA-bd_dom_sf"/>
</dbReference>
<evidence type="ECO:0000313" key="1">
    <source>
        <dbReference type="EMBL" id="GGK31840.1"/>
    </source>
</evidence>
<accession>A0A8J3BQQ0</accession>
<reference evidence="1" key="2">
    <citation type="submission" date="2020-09" db="EMBL/GenBank/DDBJ databases">
        <authorList>
            <person name="Sun Q."/>
            <person name="Ohkuma M."/>
        </authorList>
    </citation>
    <scope>NUCLEOTIDE SEQUENCE</scope>
    <source>
        <strain evidence="1">JCM 3091</strain>
    </source>
</reference>
<dbReference type="SUPFAM" id="SSF47413">
    <property type="entry name" value="lambda repressor-like DNA-binding domains"/>
    <property type="match status" value="1"/>
</dbReference>
<comment type="caution">
    <text evidence="1">The sequence shown here is derived from an EMBL/GenBank/DDBJ whole genome shotgun (WGS) entry which is preliminary data.</text>
</comment>
<dbReference type="EMBL" id="BMQC01000008">
    <property type="protein sequence ID" value="GGK31840.1"/>
    <property type="molecule type" value="Genomic_DNA"/>
</dbReference>
<organism evidence="1 2">
    <name type="scientific">Pilimelia terevasa</name>
    <dbReference type="NCBI Taxonomy" id="53372"/>
    <lineage>
        <taxon>Bacteria</taxon>
        <taxon>Bacillati</taxon>
        <taxon>Actinomycetota</taxon>
        <taxon>Actinomycetes</taxon>
        <taxon>Micromonosporales</taxon>
        <taxon>Micromonosporaceae</taxon>
        <taxon>Pilimelia</taxon>
    </lineage>
</organism>